<comment type="similarity">
    <text evidence="7">Belongs to the Leviviricetes maturation protein family.</text>
</comment>
<keyword evidence="2" id="KW-0945">Host-virus interaction</keyword>
<evidence type="ECO:0000256" key="2">
    <source>
        <dbReference type="ARBA" id="ARBA00022581"/>
    </source>
</evidence>
<evidence type="ECO:0000256" key="1">
    <source>
        <dbReference type="ARBA" id="ARBA00004328"/>
    </source>
</evidence>
<protein>
    <recommendedName>
        <fullName evidence="10">Maturation</fullName>
    </recommendedName>
</protein>
<dbReference type="Pfam" id="PF03863">
    <property type="entry name" value="Phage_mat-A"/>
    <property type="match status" value="1"/>
</dbReference>
<keyword evidence="4" id="KW-0946">Virion</keyword>
<sequence length="423" mass="46012">MSIPRAQESRNVQYVEESQGQLSSSGVTFDPPVVKSRFRASRSWTGTTTPNFKNIKKGQLPVNNHHVAIREVGADRYVSYQTDTSTNTGAHPYVWFAAAKTAYTAKYTRPDVTLAHLSTSDGDAVRKLIANAQAGINGNLAQNFAQLNQTVSQIATSATAIRKSLFALKSGNIPGAINALVRMSDNHRFQKKGSPSLKKSLANNWLALQYGWKPLLSDIEGSLQSLGNAKLNAALGSSVIHSVTGSASANQETDTTIGHPNFPQYISGKTVKTVETKTKYGIRYRVANPTLAFLQQTGWTNPLNLAWEILPFSFVADWFLPIGPFLESLTYAQGLDFISGYKVQFSRMRVESVVSMSSPIGTTTQQFTCCANYSEQGILFDRTSISAFPSVTFPVPKMGINNSNGGVARAQNAIALLVQAFHD</sequence>
<dbReference type="GO" id="GO:0044423">
    <property type="term" value="C:virion component"/>
    <property type="evidence" value="ECO:0007669"/>
    <property type="project" value="UniProtKB-KW"/>
</dbReference>
<evidence type="ECO:0000313" key="9">
    <source>
        <dbReference type="EMBL" id="QDH87132.1"/>
    </source>
</evidence>
<gene>
    <name evidence="9" type="ORF">H1Bulk28FD73_000004</name>
</gene>
<evidence type="ECO:0000256" key="8">
    <source>
        <dbReference type="SAM" id="MobiDB-lite"/>
    </source>
</evidence>
<name>A0A514D0J0_9VIRU</name>
<evidence type="ECO:0000256" key="7">
    <source>
        <dbReference type="ARBA" id="ARBA00035110"/>
    </source>
</evidence>
<keyword evidence="5" id="KW-1175">Viral attachment to host cell pilus</keyword>
<dbReference type="EMBL" id="MN033156">
    <property type="protein sequence ID" value="QDH87132.1"/>
    <property type="molecule type" value="Genomic_RNA"/>
</dbReference>
<evidence type="ECO:0000256" key="3">
    <source>
        <dbReference type="ARBA" id="ARBA00022804"/>
    </source>
</evidence>
<keyword evidence="3" id="KW-1161">Viral attachment to host cell</keyword>
<feature type="region of interest" description="Disordered" evidence="8">
    <location>
        <begin position="1"/>
        <end position="28"/>
    </location>
</feature>
<keyword evidence="6" id="KW-1160">Virus entry into host cell</keyword>
<organism evidence="9">
    <name type="scientific">Leviviridae sp</name>
    <dbReference type="NCBI Taxonomy" id="2027243"/>
    <lineage>
        <taxon>Viruses</taxon>
        <taxon>Riboviria</taxon>
        <taxon>Orthornavirae</taxon>
        <taxon>Lenarviricota</taxon>
        <taxon>Leviviricetes</taxon>
        <taxon>Norzivirales</taxon>
        <taxon>Fiersviridae</taxon>
    </lineage>
</organism>
<evidence type="ECO:0008006" key="10">
    <source>
        <dbReference type="Google" id="ProtNLM"/>
    </source>
</evidence>
<dbReference type="GO" id="GO:0039666">
    <property type="term" value="P:virion attachment to host cell pilus"/>
    <property type="evidence" value="ECO:0007669"/>
    <property type="project" value="UniProtKB-KW"/>
</dbReference>
<evidence type="ECO:0000256" key="4">
    <source>
        <dbReference type="ARBA" id="ARBA00022844"/>
    </source>
</evidence>
<accession>A0A514D0J0</accession>
<comment type="subcellular location">
    <subcellularLocation>
        <location evidence="1">Virion</location>
    </subcellularLocation>
</comment>
<reference evidence="9" key="1">
    <citation type="submission" date="2019-05" db="EMBL/GenBank/DDBJ databases">
        <title>Metatranscriptomic reconstruction reveals RNA viruses with the potential to shape carbon cycling in soil.</title>
        <authorList>
            <person name="Starr E.P."/>
            <person name="Nuccio E."/>
            <person name="Pett-Ridge J."/>
            <person name="Banfield J.F."/>
            <person name="Firestone M.K."/>
        </authorList>
    </citation>
    <scope>NUCLEOTIDE SEQUENCE</scope>
    <source>
        <strain evidence="9">H1_Bulk_28_FD_scaffold_73</strain>
    </source>
</reference>
<evidence type="ECO:0000256" key="6">
    <source>
        <dbReference type="ARBA" id="ARBA00023296"/>
    </source>
</evidence>
<evidence type="ECO:0000256" key="5">
    <source>
        <dbReference type="ARBA" id="ARBA00023104"/>
    </source>
</evidence>
<proteinExistence type="inferred from homology"/>
<feature type="compositionally biased region" description="Polar residues" evidence="8">
    <location>
        <begin position="9"/>
        <end position="27"/>
    </location>
</feature>
<dbReference type="InterPro" id="IPR005563">
    <property type="entry name" value="A_protein"/>
</dbReference>